<keyword evidence="3" id="KW-1185">Reference proteome</keyword>
<proteinExistence type="predicted"/>
<dbReference type="AlphaFoldDB" id="A0AA39ZLE4"/>
<sequence length="201" mass="22850">MCNFGYLPVRRDALPQHLRDLLPARTANASRACDSGNSVSIPRNGAQDDEKSTEDDFDYPAELSNIMKSIANFPLELPTCEDGLKRLHQWMSRTALAHITCRLRACGFRYTRLGRLLRVVDGLVHCRCKAAREDDKVLQLYLEISYIVMAELYDLDLQHFEDHTKKQELQVLGREIPAVLTQEQRRLVIAGCSGWTTSLST</sequence>
<accession>A0AA39ZLE4</accession>
<comment type="caution">
    <text evidence="2">The sequence shown here is derived from an EMBL/GenBank/DDBJ whole genome shotgun (WGS) entry which is preliminary data.</text>
</comment>
<organism evidence="2 3">
    <name type="scientific">Cercophora samala</name>
    <dbReference type="NCBI Taxonomy" id="330535"/>
    <lineage>
        <taxon>Eukaryota</taxon>
        <taxon>Fungi</taxon>
        <taxon>Dikarya</taxon>
        <taxon>Ascomycota</taxon>
        <taxon>Pezizomycotina</taxon>
        <taxon>Sordariomycetes</taxon>
        <taxon>Sordariomycetidae</taxon>
        <taxon>Sordariales</taxon>
        <taxon>Lasiosphaeriaceae</taxon>
        <taxon>Cercophora</taxon>
    </lineage>
</organism>
<evidence type="ECO:0000313" key="2">
    <source>
        <dbReference type="EMBL" id="KAK0673171.1"/>
    </source>
</evidence>
<reference evidence="2" key="1">
    <citation type="submission" date="2023-06" db="EMBL/GenBank/DDBJ databases">
        <title>Genome-scale phylogeny and comparative genomics of the fungal order Sordariales.</title>
        <authorList>
            <consortium name="Lawrence Berkeley National Laboratory"/>
            <person name="Hensen N."/>
            <person name="Bonometti L."/>
            <person name="Westerberg I."/>
            <person name="Brannstrom I.O."/>
            <person name="Guillou S."/>
            <person name="Cros-Aarteil S."/>
            <person name="Calhoun S."/>
            <person name="Haridas S."/>
            <person name="Kuo A."/>
            <person name="Mondo S."/>
            <person name="Pangilinan J."/>
            <person name="Riley R."/>
            <person name="Labutti K."/>
            <person name="Andreopoulos B."/>
            <person name="Lipzen A."/>
            <person name="Chen C."/>
            <person name="Yanf M."/>
            <person name="Daum C."/>
            <person name="Ng V."/>
            <person name="Clum A."/>
            <person name="Steindorff A."/>
            <person name="Ohm R."/>
            <person name="Martin F."/>
            <person name="Silar P."/>
            <person name="Natvig D."/>
            <person name="Lalanne C."/>
            <person name="Gautier V."/>
            <person name="Ament-Velasquez S.L."/>
            <person name="Kruys A."/>
            <person name="Hutchinson M.I."/>
            <person name="Powell A.J."/>
            <person name="Barry K."/>
            <person name="Miller A.N."/>
            <person name="Grigoriev I.V."/>
            <person name="Debuchy R."/>
            <person name="Gladieux P."/>
            <person name="Thoren M.H."/>
            <person name="Johannesson H."/>
        </authorList>
    </citation>
    <scope>NUCLEOTIDE SEQUENCE</scope>
    <source>
        <strain evidence="2">CBS 307.81</strain>
    </source>
</reference>
<name>A0AA39ZLE4_9PEZI</name>
<protein>
    <submittedName>
        <fullName evidence="2">Uncharacterized protein</fullName>
    </submittedName>
</protein>
<evidence type="ECO:0000313" key="3">
    <source>
        <dbReference type="Proteomes" id="UP001174997"/>
    </source>
</evidence>
<evidence type="ECO:0000256" key="1">
    <source>
        <dbReference type="SAM" id="MobiDB-lite"/>
    </source>
</evidence>
<dbReference type="Proteomes" id="UP001174997">
    <property type="component" value="Unassembled WGS sequence"/>
</dbReference>
<feature type="region of interest" description="Disordered" evidence="1">
    <location>
        <begin position="31"/>
        <end position="55"/>
    </location>
</feature>
<gene>
    <name evidence="2" type="ORF">QBC41DRAFT_298973</name>
</gene>
<dbReference type="EMBL" id="JAULSY010000008">
    <property type="protein sequence ID" value="KAK0673171.1"/>
    <property type="molecule type" value="Genomic_DNA"/>
</dbReference>